<comment type="caution">
    <text evidence="1">The sequence shown here is derived from an EMBL/GenBank/DDBJ whole genome shotgun (WGS) entry which is preliminary data.</text>
</comment>
<gene>
    <name evidence="1" type="ORF">IAB37_04650</name>
</gene>
<dbReference type="Proteomes" id="UP000824241">
    <property type="component" value="Unassembled WGS sequence"/>
</dbReference>
<protein>
    <submittedName>
        <fullName evidence="1">Uncharacterized protein</fullName>
    </submittedName>
</protein>
<reference evidence="1" key="1">
    <citation type="submission" date="2020-10" db="EMBL/GenBank/DDBJ databases">
        <authorList>
            <person name="Gilroy R."/>
        </authorList>
    </citation>
    <scope>NUCLEOTIDE SEQUENCE</scope>
    <source>
        <strain evidence="1">CHK189-12415</strain>
    </source>
</reference>
<evidence type="ECO:0000313" key="1">
    <source>
        <dbReference type="EMBL" id="HIR60846.1"/>
    </source>
</evidence>
<proteinExistence type="predicted"/>
<accession>A0A9D1J4K5</accession>
<reference evidence="1" key="2">
    <citation type="journal article" date="2021" name="PeerJ">
        <title>Extensive microbial diversity within the chicken gut microbiome revealed by metagenomics and culture.</title>
        <authorList>
            <person name="Gilroy R."/>
            <person name="Ravi A."/>
            <person name="Getino M."/>
            <person name="Pursley I."/>
            <person name="Horton D.L."/>
            <person name="Alikhan N.F."/>
            <person name="Baker D."/>
            <person name="Gharbi K."/>
            <person name="Hall N."/>
            <person name="Watson M."/>
            <person name="Adriaenssens E.M."/>
            <person name="Foster-Nyarko E."/>
            <person name="Jarju S."/>
            <person name="Secka A."/>
            <person name="Antonio M."/>
            <person name="Oren A."/>
            <person name="Chaudhuri R.R."/>
            <person name="La Ragione R."/>
            <person name="Hildebrand F."/>
            <person name="Pallen M.J."/>
        </authorList>
    </citation>
    <scope>NUCLEOTIDE SEQUENCE</scope>
    <source>
        <strain evidence="1">CHK189-12415</strain>
    </source>
</reference>
<sequence>MPEVQGYSTEKDVEEYERYDGAAIMLLDGVNDSTSSGRGDTVTGGGSYTWSVTWDEGGFTGIGWRVSEFADYSNSTDDEIRADAAQIAFSLAGRMHPCASFLPVSF</sequence>
<name>A0A9D1J4K5_9FIRM</name>
<evidence type="ECO:0000313" key="2">
    <source>
        <dbReference type="Proteomes" id="UP000824241"/>
    </source>
</evidence>
<organism evidence="1 2">
    <name type="scientific">Candidatus Faecivivens stercoravium</name>
    <dbReference type="NCBI Taxonomy" id="2840803"/>
    <lineage>
        <taxon>Bacteria</taxon>
        <taxon>Bacillati</taxon>
        <taxon>Bacillota</taxon>
        <taxon>Clostridia</taxon>
        <taxon>Eubacteriales</taxon>
        <taxon>Oscillospiraceae</taxon>
        <taxon>Oscillospiraceae incertae sedis</taxon>
        <taxon>Candidatus Faecivivens</taxon>
    </lineage>
</organism>
<dbReference type="AlphaFoldDB" id="A0A9D1J4K5"/>
<dbReference type="EMBL" id="DVHA01000153">
    <property type="protein sequence ID" value="HIR60846.1"/>
    <property type="molecule type" value="Genomic_DNA"/>
</dbReference>